<dbReference type="PANTHER" id="PTHR44196:SF1">
    <property type="entry name" value="DEHYDROGENASE_REDUCTASE SDR FAMILY MEMBER 7B"/>
    <property type="match status" value="1"/>
</dbReference>
<organism evidence="3">
    <name type="scientific">marine sediment metagenome</name>
    <dbReference type="NCBI Taxonomy" id="412755"/>
    <lineage>
        <taxon>unclassified sequences</taxon>
        <taxon>metagenomes</taxon>
        <taxon>ecological metagenomes</taxon>
    </lineage>
</organism>
<dbReference type="GO" id="GO:0016020">
    <property type="term" value="C:membrane"/>
    <property type="evidence" value="ECO:0007669"/>
    <property type="project" value="TreeGrafter"/>
</dbReference>
<dbReference type="InterPro" id="IPR002347">
    <property type="entry name" value="SDR_fam"/>
</dbReference>
<dbReference type="PRINTS" id="PR00080">
    <property type="entry name" value="SDRFAMILY"/>
</dbReference>
<protein>
    <submittedName>
        <fullName evidence="3">Uncharacterized protein</fullName>
    </submittedName>
</protein>
<dbReference type="GO" id="GO:0016491">
    <property type="term" value="F:oxidoreductase activity"/>
    <property type="evidence" value="ECO:0007669"/>
    <property type="project" value="UniProtKB-KW"/>
</dbReference>
<comment type="similarity">
    <text evidence="1">Belongs to the short-chain dehydrogenases/reductases (SDR) family.</text>
</comment>
<dbReference type="PROSITE" id="PS00061">
    <property type="entry name" value="ADH_SHORT"/>
    <property type="match status" value="1"/>
</dbReference>
<dbReference type="Gene3D" id="3.40.50.720">
    <property type="entry name" value="NAD(P)-binding Rossmann-like Domain"/>
    <property type="match status" value="1"/>
</dbReference>
<accession>A0A0F9QEU9</accession>
<dbReference type="InterPro" id="IPR036291">
    <property type="entry name" value="NAD(P)-bd_dom_sf"/>
</dbReference>
<dbReference type="SUPFAM" id="SSF51735">
    <property type="entry name" value="NAD(P)-binding Rossmann-fold domains"/>
    <property type="match status" value="1"/>
</dbReference>
<comment type="caution">
    <text evidence="3">The sequence shown here is derived from an EMBL/GenBank/DDBJ whole genome shotgun (WGS) entry which is preliminary data.</text>
</comment>
<evidence type="ECO:0000256" key="1">
    <source>
        <dbReference type="ARBA" id="ARBA00006484"/>
    </source>
</evidence>
<evidence type="ECO:0000313" key="3">
    <source>
        <dbReference type="EMBL" id="KKN42585.1"/>
    </source>
</evidence>
<dbReference type="PRINTS" id="PR00081">
    <property type="entry name" value="GDHRDH"/>
</dbReference>
<dbReference type="AlphaFoldDB" id="A0A0F9QEU9"/>
<evidence type="ECO:0000256" key="2">
    <source>
        <dbReference type="ARBA" id="ARBA00023002"/>
    </source>
</evidence>
<dbReference type="CDD" id="cd05233">
    <property type="entry name" value="SDR_c"/>
    <property type="match status" value="1"/>
</dbReference>
<gene>
    <name evidence="3" type="ORF">LCGC14_0711870</name>
</gene>
<name>A0A0F9QEU9_9ZZZZ</name>
<reference evidence="3" key="1">
    <citation type="journal article" date="2015" name="Nature">
        <title>Complex archaea that bridge the gap between prokaryotes and eukaryotes.</title>
        <authorList>
            <person name="Spang A."/>
            <person name="Saw J.H."/>
            <person name="Jorgensen S.L."/>
            <person name="Zaremba-Niedzwiedzka K."/>
            <person name="Martijn J."/>
            <person name="Lind A.E."/>
            <person name="van Eijk R."/>
            <person name="Schleper C."/>
            <person name="Guy L."/>
            <person name="Ettema T.J."/>
        </authorList>
    </citation>
    <scope>NUCLEOTIDE SEQUENCE</scope>
</reference>
<dbReference type="PANTHER" id="PTHR44196">
    <property type="entry name" value="DEHYDROGENASE/REDUCTASE SDR FAMILY MEMBER 7B"/>
    <property type="match status" value="1"/>
</dbReference>
<dbReference type="InterPro" id="IPR020904">
    <property type="entry name" value="Sc_DH/Rdtase_CS"/>
</dbReference>
<sequence>MKLLEGKNTLVTGGGRGIGKAVAIDFAKNGANVGVAARTKVELDQTVEQIEKYGVKGLSISADLSTLDGVADCAKHYFNSFESIDILINNAGMTQVSSLIDYPIDLALKLFNLNFIGYYALLKEVLPKMIEQKSGSIVMTSSVVGNIYFPPKKIAYAASKAAISAMGKCLSLELKPYNITVNVVTPEGVETKMAKDLRNWGQQMSVTSPPEMISPAYLFLSSNLAKKKYKGRIVELHTICDFLPSLHKEFSGKELETRELVKLAEEHLKKDQFKVLKQNSELVNFMLHYKR</sequence>
<proteinExistence type="inferred from homology"/>
<keyword evidence="2" id="KW-0560">Oxidoreductase</keyword>
<dbReference type="EMBL" id="LAZR01001571">
    <property type="protein sequence ID" value="KKN42585.1"/>
    <property type="molecule type" value="Genomic_DNA"/>
</dbReference>
<dbReference type="Pfam" id="PF00106">
    <property type="entry name" value="adh_short"/>
    <property type="match status" value="1"/>
</dbReference>